<dbReference type="InterPro" id="IPR052399">
    <property type="entry name" value="Phage_Baseplate_Assmbl_Protein"/>
</dbReference>
<proteinExistence type="predicted"/>
<dbReference type="Proteomes" id="UP000002513">
    <property type="component" value="Chromosome"/>
</dbReference>
<dbReference type="OrthoDB" id="7904838at2"/>
<dbReference type="KEGG" id="lin:lin1710"/>
<dbReference type="AlphaFoldDB" id="Q92B41"/>
<protein>
    <submittedName>
        <fullName evidence="2">Lin1710 protein</fullName>
    </submittedName>
</protein>
<evidence type="ECO:0000313" key="2">
    <source>
        <dbReference type="EMBL" id="CAC96941.1"/>
    </source>
</evidence>
<gene>
    <name evidence="2" type="ordered locus">lin1710</name>
</gene>
<dbReference type="eggNOG" id="COG3299">
    <property type="taxonomic scope" value="Bacteria"/>
</dbReference>
<evidence type="ECO:0000259" key="1">
    <source>
        <dbReference type="Pfam" id="PF04865"/>
    </source>
</evidence>
<evidence type="ECO:0000313" key="3">
    <source>
        <dbReference type="Proteomes" id="UP000002513"/>
    </source>
</evidence>
<organism evidence="2 3">
    <name type="scientific">Listeria innocua serovar 6a (strain ATCC BAA-680 / CLIP 11262)</name>
    <dbReference type="NCBI Taxonomy" id="272626"/>
    <lineage>
        <taxon>Bacteria</taxon>
        <taxon>Bacillati</taxon>
        <taxon>Bacillota</taxon>
        <taxon>Bacilli</taxon>
        <taxon>Bacillales</taxon>
        <taxon>Listeriaceae</taxon>
        <taxon>Listeria</taxon>
    </lineage>
</organism>
<dbReference type="EMBL" id="AL596169">
    <property type="protein sequence ID" value="CAC96941.1"/>
    <property type="molecule type" value="Genomic_DNA"/>
</dbReference>
<dbReference type="PANTHER" id="PTHR37829:SF3">
    <property type="entry name" value="PROTEIN JAYE-RELATED"/>
    <property type="match status" value="1"/>
</dbReference>
<name>Q92B41_LISIN</name>
<dbReference type="PANTHER" id="PTHR37829">
    <property type="entry name" value="PHAGE-LIKE ELEMENT PBSX PROTEIN XKDT"/>
    <property type="match status" value="1"/>
</dbReference>
<accession>Q92B41</accession>
<dbReference type="Pfam" id="PF04865">
    <property type="entry name" value="Baseplate_J"/>
    <property type="match status" value="1"/>
</dbReference>
<dbReference type="InterPro" id="IPR006949">
    <property type="entry name" value="Barrel_Baseplate_J-like"/>
</dbReference>
<sequence>MLDENGFKRKTFDELLTDMEIKATELYGEDVNLSAHSALGVFLRIIAWFLALSNELAERVYNSGFIGTAGGVQLDRLGSNNSIMRDPAMPAVVVLEIEGNPGYVIEEGVQFKTNNDIVFEMIDVIILDENGRGSGQAISQIYSDKANVAANTITVVAEPSEDILKVNNPLGATGGSKKENDTTYRARIKVAMQASPGPPINGIITALNQVPGVRSVSVVENNSMTVDSSNNPAKSVHIYAFGGIEEEIGEAIFNSVAAGVQTVGNIAVKVKDLSDFEHVVYYDRATALQIYAGIDVIVNSKFEESGENDIKQAVLNYINSLNMGESVIHSYIYPELYKIAGIKIASVKIGKSADTLASSDVVANIDEAASIRWEDIEVTINVR</sequence>
<dbReference type="HOGENOM" id="CLU_045101_0_0_9"/>
<dbReference type="STRING" id="272626.gene:17566041"/>
<dbReference type="RefSeq" id="WP_010991664.1">
    <property type="nucleotide sequence ID" value="NC_003212.1"/>
</dbReference>
<dbReference type="PIR" id="AE1646">
    <property type="entry name" value="AE1646"/>
</dbReference>
<reference evidence="2 3" key="1">
    <citation type="journal article" date="2001" name="Science">
        <title>Comparative genomics of Listeria species.</title>
        <authorList>
            <person name="Glaser P."/>
            <person name="Frangeul L."/>
            <person name="Buchrieser C."/>
            <person name="Rusniok C."/>
            <person name="Amend A."/>
            <person name="Baquero F."/>
            <person name="Berche P."/>
            <person name="Bloecker H."/>
            <person name="Brandt P."/>
            <person name="Chakraborty T."/>
            <person name="Charbit A."/>
            <person name="Chetouani F."/>
            <person name="Couve E."/>
            <person name="de Daruvar A."/>
            <person name="Dehoux P."/>
            <person name="Domann E."/>
            <person name="Dominguez-Bernal G."/>
            <person name="Duchaud E."/>
            <person name="Durant L."/>
            <person name="Dussurget O."/>
            <person name="Entian K.-D."/>
            <person name="Fsihi H."/>
            <person name="Garcia-del Portillo F."/>
            <person name="Garrido P."/>
            <person name="Gautier L."/>
            <person name="Goebel W."/>
            <person name="Gomez-Lopez N."/>
            <person name="Hain T."/>
            <person name="Hauf J."/>
            <person name="Jackson D."/>
            <person name="Jones L.-M."/>
            <person name="Kaerst U."/>
            <person name="Kreft J."/>
            <person name="Kuhn M."/>
            <person name="Kunst F."/>
            <person name="Kurapkat G."/>
            <person name="Madueno E."/>
            <person name="Maitournam A."/>
            <person name="Mata Vicente J."/>
            <person name="Ng E."/>
            <person name="Nedjari H."/>
            <person name="Nordsiek G."/>
            <person name="Novella S."/>
            <person name="de Pablos B."/>
            <person name="Perez-Diaz J.-C."/>
            <person name="Purcell R."/>
            <person name="Remmel B."/>
            <person name="Rose M."/>
            <person name="Schlueter T."/>
            <person name="Simoes N."/>
            <person name="Tierrez A."/>
            <person name="Vazquez-Boland J.-A."/>
            <person name="Voss H."/>
            <person name="Wehland J."/>
            <person name="Cossart P."/>
        </authorList>
    </citation>
    <scope>NUCLEOTIDE SEQUENCE [LARGE SCALE GENOMIC DNA]</scope>
    <source>
        <strain evidence="3">ATCC BAA-680 / CLIP 11262</strain>
    </source>
</reference>
<feature type="domain" description="Baseplate protein J-like barrel" evidence="1">
    <location>
        <begin position="95"/>
        <end position="175"/>
    </location>
</feature>